<dbReference type="Gene3D" id="3.10.20.90">
    <property type="entry name" value="Phosphatidylinositol 3-kinase Catalytic Subunit, Chain A, domain 1"/>
    <property type="match status" value="1"/>
</dbReference>
<dbReference type="AlphaFoldDB" id="A0A7S1PDB3"/>
<dbReference type="InterPro" id="IPR019956">
    <property type="entry name" value="Ubiquitin_dom"/>
</dbReference>
<keyword evidence="1" id="KW-0175">Coiled coil</keyword>
<gene>
    <name evidence="3" type="ORF">VBRA1451_LOCUS31160</name>
</gene>
<evidence type="ECO:0000259" key="2">
    <source>
        <dbReference type="PROSITE" id="PS50053"/>
    </source>
</evidence>
<sequence length="285" mass="31791">MPVAGTTSTMFSSTIALGRLQEAWKRMDDSHLRVDAIFGRPSVQRASPTAMLTTIAGMAPEKQMAAPSQLKHEAVDVTEAMVGKDTELRRCKDKDMQITLTTLTGKHFVLDVSAYDTVEEVKAKIHDKEGIPPDQQRLIFAGSQLKDDQLLGNYNIQHMAHLQLVLRLRCGMFHITSGREGWGSAEMADEERQRQEQRVAMAKERLADLGIDNTGIENDEELIDEAIFNDHELEAAKGCKEDGYGQALVDAWSNNEEVLEMVRELTAAFETMSATSDRLVQRLSI</sequence>
<feature type="domain" description="Ubiquitin-like" evidence="2">
    <location>
        <begin position="96"/>
        <end position="171"/>
    </location>
</feature>
<dbReference type="InterPro" id="IPR019954">
    <property type="entry name" value="Ubiquitin_CS"/>
</dbReference>
<dbReference type="PRINTS" id="PR00348">
    <property type="entry name" value="UBIQUITIN"/>
</dbReference>
<protein>
    <recommendedName>
        <fullName evidence="2">Ubiquitin-like domain-containing protein</fullName>
    </recommendedName>
</protein>
<feature type="coiled-coil region" evidence="1">
    <location>
        <begin position="185"/>
        <end position="212"/>
    </location>
</feature>
<dbReference type="PROSITE" id="PS50053">
    <property type="entry name" value="UBIQUITIN_2"/>
    <property type="match status" value="1"/>
</dbReference>
<accession>A0A7S1PDB3</accession>
<reference evidence="3" key="1">
    <citation type="submission" date="2021-01" db="EMBL/GenBank/DDBJ databases">
        <authorList>
            <person name="Corre E."/>
            <person name="Pelletier E."/>
            <person name="Niang G."/>
            <person name="Scheremetjew M."/>
            <person name="Finn R."/>
            <person name="Kale V."/>
            <person name="Holt S."/>
            <person name="Cochrane G."/>
            <person name="Meng A."/>
            <person name="Brown T."/>
            <person name="Cohen L."/>
        </authorList>
    </citation>
    <scope>NUCLEOTIDE SEQUENCE</scope>
    <source>
        <strain evidence="3">CCMP3346</strain>
    </source>
</reference>
<name>A0A7S1PDB3_9ALVE</name>
<organism evidence="3">
    <name type="scientific">Vitrella brassicaformis</name>
    <dbReference type="NCBI Taxonomy" id="1169539"/>
    <lineage>
        <taxon>Eukaryota</taxon>
        <taxon>Sar</taxon>
        <taxon>Alveolata</taxon>
        <taxon>Colpodellida</taxon>
        <taxon>Vitrellaceae</taxon>
        <taxon>Vitrella</taxon>
    </lineage>
</organism>
<dbReference type="Pfam" id="PF00240">
    <property type="entry name" value="ubiquitin"/>
    <property type="match status" value="1"/>
</dbReference>
<dbReference type="PROSITE" id="PS00299">
    <property type="entry name" value="UBIQUITIN_1"/>
    <property type="match status" value="1"/>
</dbReference>
<proteinExistence type="predicted"/>
<evidence type="ECO:0000313" key="3">
    <source>
        <dbReference type="EMBL" id="CAD9076072.1"/>
    </source>
</evidence>
<evidence type="ECO:0000256" key="1">
    <source>
        <dbReference type="SAM" id="Coils"/>
    </source>
</evidence>
<dbReference type="InterPro" id="IPR029071">
    <property type="entry name" value="Ubiquitin-like_domsf"/>
</dbReference>
<dbReference type="PANTHER" id="PTHR10666">
    <property type="entry name" value="UBIQUITIN"/>
    <property type="match status" value="1"/>
</dbReference>
<dbReference type="InterPro" id="IPR000626">
    <property type="entry name" value="Ubiquitin-like_dom"/>
</dbReference>
<dbReference type="FunFam" id="3.10.20.90:FF:000160">
    <property type="entry name" value="Polyubiquitin-C"/>
    <property type="match status" value="1"/>
</dbReference>
<dbReference type="InterPro" id="IPR050158">
    <property type="entry name" value="Ubiquitin_ubiquitin-like"/>
</dbReference>
<dbReference type="SMART" id="SM00213">
    <property type="entry name" value="UBQ"/>
    <property type="match status" value="1"/>
</dbReference>
<dbReference type="SUPFAM" id="SSF54236">
    <property type="entry name" value="Ubiquitin-like"/>
    <property type="match status" value="1"/>
</dbReference>
<dbReference type="EMBL" id="HBGB01053203">
    <property type="protein sequence ID" value="CAD9076072.1"/>
    <property type="molecule type" value="Transcribed_RNA"/>
</dbReference>